<feature type="transmembrane region" description="Helical" evidence="1">
    <location>
        <begin position="309"/>
        <end position="330"/>
    </location>
</feature>
<dbReference type="EMBL" id="FWZT01000021">
    <property type="protein sequence ID" value="SMF61946.1"/>
    <property type="molecule type" value="Genomic_DNA"/>
</dbReference>
<dbReference type="PROSITE" id="PS50125">
    <property type="entry name" value="GUANYLATE_CYCLASE_2"/>
    <property type="match status" value="1"/>
</dbReference>
<dbReference type="GO" id="GO:0035556">
    <property type="term" value="P:intracellular signal transduction"/>
    <property type="evidence" value="ECO:0007669"/>
    <property type="project" value="InterPro"/>
</dbReference>
<feature type="transmembrane region" description="Helical" evidence="1">
    <location>
        <begin position="183"/>
        <end position="206"/>
    </location>
</feature>
<name>A0A1Y6CG12_9BACT</name>
<feature type="transmembrane region" description="Helical" evidence="1">
    <location>
        <begin position="365"/>
        <end position="384"/>
    </location>
</feature>
<gene>
    <name evidence="3" type="ORF">SAMN06296036_1217</name>
</gene>
<keyword evidence="1" id="KW-1133">Transmembrane helix</keyword>
<sequence>MHRWLLIFLISFYEIAALAISTPVYRLDQLQQGPISLDQTWAIWKNQYIEPAKAPLSVDQADAMQSGKLEWRYNLDDSSIRHASYYTRIEVEQIRDDYMIAMPTIYSAADVYLNGKLVYQQGQIAGKGHVEHPTREYGLIRLPSQKVSHLVIHNSSYSHRTGGLRSLPRIGLENILWKTEKRIVTVLSLMIGSTLLIGVFHLILFLYNPKEKINFWFGILCFFLALRSGSYGNPRIWFEMFGTIPFNLAFRLEYLATVLCVLCLSYYYHHIFPSLYHKRISNIASLILAPYLAMILFAPPALFTSYLFYFQQVALTLIATATVVLVRATLQGDRAAIPFSVSVMILLIGATVEIAFSMMGSVVSVSVYAIYLMVVAQAILLAYLNHRTLQDLRYYKEQTSQAYSEIQKMVFPHQLKLLQQGQKLETTMPTGKNRGIVICFDVILSSTLPEPVRKSLFEQVFTQCYELMQKAYEPENLIANGYRIKEVGDGFYCSIGFPFLPPSKLEPAHHSLHLAKQFMQIFDRVVRSMNVPNGCAIGIAEGNLEGFYPVSGILEYQLFGDGIVRANRFQEARRCLQLETGTHILILQESLQKALLNEDQGAFVAVDLDKGSYRIRDNAQENCFYYQTQSYGFTCELDKEADEQHSSQLPQSVGL</sequence>
<evidence type="ECO:0000313" key="3">
    <source>
        <dbReference type="EMBL" id="SMF61946.1"/>
    </source>
</evidence>
<evidence type="ECO:0000259" key="2">
    <source>
        <dbReference type="PROSITE" id="PS50125"/>
    </source>
</evidence>
<dbReference type="InterPro" id="IPR011623">
    <property type="entry name" value="7TMR_DISM_rcpt_extracell_dom1"/>
</dbReference>
<feature type="transmembrane region" description="Helical" evidence="1">
    <location>
        <begin position="337"/>
        <end position="359"/>
    </location>
</feature>
<feature type="transmembrane region" description="Helical" evidence="1">
    <location>
        <begin position="249"/>
        <end position="268"/>
    </location>
</feature>
<dbReference type="Pfam" id="PF07695">
    <property type="entry name" value="7TMR-DISM_7TM"/>
    <property type="match status" value="1"/>
</dbReference>
<evidence type="ECO:0000313" key="4">
    <source>
        <dbReference type="Proteomes" id="UP000192907"/>
    </source>
</evidence>
<keyword evidence="4" id="KW-1185">Reference proteome</keyword>
<proteinExistence type="predicted"/>
<protein>
    <submittedName>
        <fullName evidence="3">7TM diverse intracellular signalling</fullName>
    </submittedName>
</protein>
<organism evidence="3 4">
    <name type="scientific">Pseudobacteriovorax antillogorgiicola</name>
    <dbReference type="NCBI Taxonomy" id="1513793"/>
    <lineage>
        <taxon>Bacteria</taxon>
        <taxon>Pseudomonadati</taxon>
        <taxon>Bdellovibrionota</taxon>
        <taxon>Oligoflexia</taxon>
        <taxon>Oligoflexales</taxon>
        <taxon>Pseudobacteriovoracaceae</taxon>
        <taxon>Pseudobacteriovorax</taxon>
    </lineage>
</organism>
<dbReference type="GO" id="GO:0004016">
    <property type="term" value="F:adenylate cyclase activity"/>
    <property type="evidence" value="ECO:0007669"/>
    <property type="project" value="UniProtKB-ARBA"/>
</dbReference>
<reference evidence="4" key="1">
    <citation type="submission" date="2017-04" db="EMBL/GenBank/DDBJ databases">
        <authorList>
            <person name="Varghese N."/>
            <person name="Submissions S."/>
        </authorList>
    </citation>
    <scope>NUCLEOTIDE SEQUENCE [LARGE SCALE GENOMIC DNA]</scope>
    <source>
        <strain evidence="4">RKEM611</strain>
    </source>
</reference>
<dbReference type="GO" id="GO:0009190">
    <property type="term" value="P:cyclic nucleotide biosynthetic process"/>
    <property type="evidence" value="ECO:0007669"/>
    <property type="project" value="InterPro"/>
</dbReference>
<keyword evidence="1" id="KW-0472">Membrane</keyword>
<feature type="transmembrane region" description="Helical" evidence="1">
    <location>
        <begin position="280"/>
        <end position="303"/>
    </location>
</feature>
<dbReference type="AlphaFoldDB" id="A0A1Y6CG12"/>
<dbReference type="Proteomes" id="UP000192907">
    <property type="component" value="Unassembled WGS sequence"/>
</dbReference>
<accession>A0A1Y6CG12</accession>
<feature type="transmembrane region" description="Helical" evidence="1">
    <location>
        <begin position="213"/>
        <end position="229"/>
    </location>
</feature>
<keyword evidence="1" id="KW-0812">Transmembrane</keyword>
<dbReference type="SUPFAM" id="SSF55073">
    <property type="entry name" value="Nucleotide cyclase"/>
    <property type="match status" value="1"/>
</dbReference>
<dbReference type="InterPro" id="IPR029787">
    <property type="entry name" value="Nucleotide_cyclase"/>
</dbReference>
<feature type="domain" description="Guanylate cyclase" evidence="2">
    <location>
        <begin position="437"/>
        <end position="570"/>
    </location>
</feature>
<dbReference type="STRING" id="1513793.SAMN06296036_1217"/>
<evidence type="ECO:0000256" key="1">
    <source>
        <dbReference type="SAM" id="Phobius"/>
    </source>
</evidence>
<dbReference type="Gene3D" id="3.30.70.1230">
    <property type="entry name" value="Nucleotide cyclase"/>
    <property type="match status" value="1"/>
</dbReference>
<dbReference type="InterPro" id="IPR001054">
    <property type="entry name" value="A/G_cyclase"/>
</dbReference>